<protein>
    <submittedName>
        <fullName evidence="2 3">Uncharacterized protein</fullName>
    </submittedName>
</protein>
<evidence type="ECO:0000313" key="4">
    <source>
        <dbReference type="Proteomes" id="UP000006039"/>
    </source>
</evidence>
<reference evidence="4" key="1">
    <citation type="submission" date="2010-07" db="EMBL/GenBank/DDBJ databases">
        <title>The genome sequence of Gaeumannomyces graminis var. tritici strain R3-111a-1.</title>
        <authorList>
            <consortium name="The Broad Institute Genome Sequencing Platform"/>
            <person name="Ma L.-J."/>
            <person name="Dead R."/>
            <person name="Young S."/>
            <person name="Zeng Q."/>
            <person name="Koehrsen M."/>
            <person name="Alvarado L."/>
            <person name="Berlin A."/>
            <person name="Chapman S.B."/>
            <person name="Chen Z."/>
            <person name="Freedman E."/>
            <person name="Gellesch M."/>
            <person name="Goldberg J."/>
            <person name="Griggs A."/>
            <person name="Gujja S."/>
            <person name="Heilman E.R."/>
            <person name="Heiman D."/>
            <person name="Hepburn T."/>
            <person name="Howarth C."/>
            <person name="Jen D."/>
            <person name="Larson L."/>
            <person name="Mehta T."/>
            <person name="Neiman D."/>
            <person name="Pearson M."/>
            <person name="Roberts A."/>
            <person name="Saif S."/>
            <person name="Shea T."/>
            <person name="Shenoy N."/>
            <person name="Sisk P."/>
            <person name="Stolte C."/>
            <person name="Sykes S."/>
            <person name="Walk T."/>
            <person name="White J."/>
            <person name="Yandava C."/>
            <person name="Haas B."/>
            <person name="Nusbaum C."/>
            <person name="Birren B."/>
        </authorList>
    </citation>
    <scope>NUCLEOTIDE SEQUENCE [LARGE SCALE GENOMIC DNA]</scope>
    <source>
        <strain evidence="4">R3-111a-1</strain>
    </source>
</reference>
<evidence type="ECO:0000256" key="1">
    <source>
        <dbReference type="SAM" id="MobiDB-lite"/>
    </source>
</evidence>
<evidence type="ECO:0000313" key="2">
    <source>
        <dbReference type="EMBL" id="EJT72364.1"/>
    </source>
</evidence>
<dbReference type="RefSeq" id="XP_009225338.1">
    <property type="nucleotide sequence ID" value="XM_009227074.1"/>
</dbReference>
<accession>J3P6T8</accession>
<name>J3P6T8_GAET3</name>
<dbReference type="AlphaFoldDB" id="J3P6T8"/>
<sequence>MKTPDPEDMYPQMKLSPNSHVDADSPPQWSRGRGQQIALSGALFEPRRHTRPRRGGLSEASMIGHGLWSANKTPNMVHIKACTERDSTSEPICGDALGLHPAHVAARESKPRRTFILASAPQTKPSTTATQHRGTFVLAAEELLFQLRIIT</sequence>
<gene>
    <name evidence="3" type="primary">20349688</name>
    <name evidence="2" type="ORF">GGTG_09230</name>
</gene>
<dbReference type="VEuPathDB" id="FungiDB:GGTG_09230"/>
<dbReference type="Proteomes" id="UP000006039">
    <property type="component" value="Unassembled WGS sequence"/>
</dbReference>
<feature type="region of interest" description="Disordered" evidence="1">
    <location>
        <begin position="1"/>
        <end position="33"/>
    </location>
</feature>
<evidence type="ECO:0000313" key="3">
    <source>
        <dbReference type="EnsemblFungi" id="EJT72364"/>
    </source>
</evidence>
<dbReference type="GeneID" id="20349688"/>
<organism evidence="2">
    <name type="scientific">Gaeumannomyces tritici (strain R3-111a-1)</name>
    <name type="common">Wheat and barley take-all root rot fungus</name>
    <name type="synonym">Gaeumannomyces graminis var. tritici</name>
    <dbReference type="NCBI Taxonomy" id="644352"/>
    <lineage>
        <taxon>Eukaryota</taxon>
        <taxon>Fungi</taxon>
        <taxon>Dikarya</taxon>
        <taxon>Ascomycota</taxon>
        <taxon>Pezizomycotina</taxon>
        <taxon>Sordariomycetes</taxon>
        <taxon>Sordariomycetidae</taxon>
        <taxon>Magnaporthales</taxon>
        <taxon>Magnaporthaceae</taxon>
        <taxon>Gaeumannomyces</taxon>
    </lineage>
</organism>
<reference evidence="3" key="4">
    <citation type="journal article" date="2015" name="G3 (Bethesda)">
        <title>Genome sequences of three phytopathogenic species of the Magnaporthaceae family of fungi.</title>
        <authorList>
            <person name="Okagaki L.H."/>
            <person name="Nunes C.C."/>
            <person name="Sailsbery J."/>
            <person name="Clay B."/>
            <person name="Brown D."/>
            <person name="John T."/>
            <person name="Oh Y."/>
            <person name="Young N."/>
            <person name="Fitzgerald M."/>
            <person name="Haas B.J."/>
            <person name="Zeng Q."/>
            <person name="Young S."/>
            <person name="Adiconis X."/>
            <person name="Fan L."/>
            <person name="Levin J.Z."/>
            <person name="Mitchell T.K."/>
            <person name="Okubara P.A."/>
            <person name="Farman M.L."/>
            <person name="Kohn L.M."/>
            <person name="Birren B."/>
            <person name="Ma L.-J."/>
            <person name="Dean R.A."/>
        </authorList>
    </citation>
    <scope>NUCLEOTIDE SEQUENCE</scope>
    <source>
        <strain evidence="3">R3-111a-1</strain>
    </source>
</reference>
<dbReference type="HOGENOM" id="CLU_1731579_0_0_1"/>
<reference evidence="2" key="3">
    <citation type="submission" date="2010-09" db="EMBL/GenBank/DDBJ databases">
        <title>Annotation of Gaeumannomyces graminis var. tritici R3-111a-1.</title>
        <authorList>
            <consortium name="The Broad Institute Genome Sequencing Platform"/>
            <person name="Ma L.-J."/>
            <person name="Dead R."/>
            <person name="Young S.K."/>
            <person name="Zeng Q."/>
            <person name="Gargeya S."/>
            <person name="Fitzgerald M."/>
            <person name="Haas B."/>
            <person name="Abouelleil A."/>
            <person name="Alvarado L."/>
            <person name="Arachchi H.M."/>
            <person name="Berlin A."/>
            <person name="Brown A."/>
            <person name="Chapman S.B."/>
            <person name="Chen Z."/>
            <person name="Dunbar C."/>
            <person name="Freedman E."/>
            <person name="Gearin G."/>
            <person name="Gellesch M."/>
            <person name="Goldberg J."/>
            <person name="Griggs A."/>
            <person name="Gujja S."/>
            <person name="Heiman D."/>
            <person name="Howarth C."/>
            <person name="Larson L."/>
            <person name="Lui A."/>
            <person name="MacDonald P.J.P."/>
            <person name="Mehta T."/>
            <person name="Montmayeur A."/>
            <person name="Murphy C."/>
            <person name="Neiman D."/>
            <person name="Pearson M."/>
            <person name="Priest M."/>
            <person name="Roberts A."/>
            <person name="Saif S."/>
            <person name="Shea T."/>
            <person name="Shenoy N."/>
            <person name="Sisk P."/>
            <person name="Stolte C."/>
            <person name="Sykes S."/>
            <person name="Yandava C."/>
            <person name="Wortman J."/>
            <person name="Nusbaum C."/>
            <person name="Birren B."/>
        </authorList>
    </citation>
    <scope>NUCLEOTIDE SEQUENCE</scope>
    <source>
        <strain evidence="2">R3-111a-1</strain>
    </source>
</reference>
<dbReference type="EnsemblFungi" id="EJT72364">
    <property type="protein sequence ID" value="EJT72364"/>
    <property type="gene ID" value="GGTG_09230"/>
</dbReference>
<reference evidence="3" key="5">
    <citation type="submission" date="2018-04" db="UniProtKB">
        <authorList>
            <consortium name="EnsemblFungi"/>
        </authorList>
    </citation>
    <scope>IDENTIFICATION</scope>
    <source>
        <strain evidence="3">R3-111a-1</strain>
    </source>
</reference>
<dbReference type="EMBL" id="GL385399">
    <property type="protein sequence ID" value="EJT72364.1"/>
    <property type="molecule type" value="Genomic_DNA"/>
</dbReference>
<keyword evidence="4" id="KW-1185">Reference proteome</keyword>
<proteinExistence type="predicted"/>
<reference evidence="2" key="2">
    <citation type="submission" date="2010-07" db="EMBL/GenBank/DDBJ databases">
        <authorList>
            <consortium name="The Broad Institute Genome Sequencing Platform"/>
            <consortium name="Broad Institute Genome Sequencing Center for Infectious Disease"/>
            <person name="Ma L.-J."/>
            <person name="Dead R."/>
            <person name="Young S."/>
            <person name="Zeng Q."/>
            <person name="Koehrsen M."/>
            <person name="Alvarado L."/>
            <person name="Berlin A."/>
            <person name="Chapman S.B."/>
            <person name="Chen Z."/>
            <person name="Freedman E."/>
            <person name="Gellesch M."/>
            <person name="Goldberg J."/>
            <person name="Griggs A."/>
            <person name="Gujja S."/>
            <person name="Heilman E.R."/>
            <person name="Heiman D."/>
            <person name="Hepburn T."/>
            <person name="Howarth C."/>
            <person name="Jen D."/>
            <person name="Larson L."/>
            <person name="Mehta T."/>
            <person name="Neiman D."/>
            <person name="Pearson M."/>
            <person name="Roberts A."/>
            <person name="Saif S."/>
            <person name="Shea T."/>
            <person name="Shenoy N."/>
            <person name="Sisk P."/>
            <person name="Stolte C."/>
            <person name="Sykes S."/>
            <person name="Walk T."/>
            <person name="White J."/>
            <person name="Yandava C."/>
            <person name="Haas B."/>
            <person name="Nusbaum C."/>
            <person name="Birren B."/>
        </authorList>
    </citation>
    <scope>NUCLEOTIDE SEQUENCE</scope>
    <source>
        <strain evidence="2">R3-111a-1</strain>
    </source>
</reference>